<dbReference type="InterPro" id="IPR029058">
    <property type="entry name" value="AB_hydrolase_fold"/>
</dbReference>
<dbReference type="PRINTS" id="PR00412">
    <property type="entry name" value="EPOXHYDRLASE"/>
</dbReference>
<dbReference type="InterPro" id="IPR050266">
    <property type="entry name" value="AB_hydrolase_sf"/>
</dbReference>
<reference evidence="2 3" key="1">
    <citation type="journal article" date="2018" name="Syst. Appl. Microbiol.">
        <title>A new symbiotic nanoarchaeote (Candidatus Nanoclepta minutus) and its host (Zestosphaera tikiterensis gen. nov., sp. nov.) from a New Zealand hot spring.</title>
        <authorList>
            <person name="St John E."/>
            <person name="Liu Y."/>
            <person name="Podar M."/>
            <person name="Stott M.B."/>
            <person name="Meneghin J."/>
            <person name="Chen Z."/>
            <person name="Lagutin K."/>
            <person name="Mitchell K."/>
            <person name="Reysenbach A.L."/>
        </authorList>
    </citation>
    <scope>NUCLEOTIDE SEQUENCE [LARGE SCALE GENOMIC DNA]</scope>
    <source>
        <strain evidence="2">NZ3</strain>
    </source>
</reference>
<proteinExistence type="predicted"/>
<dbReference type="Pfam" id="PF00561">
    <property type="entry name" value="Abhydrolase_1"/>
    <property type="match status" value="1"/>
</dbReference>
<evidence type="ECO:0000313" key="3">
    <source>
        <dbReference type="Proteomes" id="UP000244093"/>
    </source>
</evidence>
<accession>A0A2R7Y3W2</accession>
<dbReference type="Gene3D" id="3.40.50.1820">
    <property type="entry name" value="alpha/beta hydrolase"/>
    <property type="match status" value="1"/>
</dbReference>
<gene>
    <name evidence="2" type="ORF">B7O98_06145</name>
</gene>
<dbReference type="PANTHER" id="PTHR43798:SF33">
    <property type="entry name" value="HYDROLASE, PUTATIVE (AFU_ORTHOLOGUE AFUA_2G14860)-RELATED"/>
    <property type="match status" value="1"/>
</dbReference>
<sequence length="356" mass="40066">MEISIYPRTQFIERKVKLSKCALNYKLVGRGRRKALVLIHGNMLSSDIWRIVLDYVDEDYDVIAPDLRAFGKSDRCPVDATRGVSDYSDDLVELLSMLKYEEYYVLGHSMGGNVALQMFITKPRMFKSIILLAPGSPYGWGGTKDIYGTPCYDDYAGSGGGLIKLYNPEFLRLLKEKYRGIDHPASPRLLARNLGSGGIQLPEEVEEFFLEMIFQAEVGDDYYPGDYVKSPNWPYFAPGTRGVLNAISPKYLNQSSIVNISEKVPVLWIHGENDIMVSNNSAMDPAVLGMVGIIPNYPGPDIYPPQPMLDQIKYVLERYEEKGGTVKVKIIPGGSHIPYLEKPKEVFEEVNDFLKP</sequence>
<evidence type="ECO:0000313" key="2">
    <source>
        <dbReference type="EMBL" id="PUA32246.1"/>
    </source>
</evidence>
<dbReference type="PANTHER" id="PTHR43798">
    <property type="entry name" value="MONOACYLGLYCEROL LIPASE"/>
    <property type="match status" value="1"/>
</dbReference>
<dbReference type="InterPro" id="IPR000639">
    <property type="entry name" value="Epox_hydrolase-like"/>
</dbReference>
<dbReference type="GO" id="GO:0016020">
    <property type="term" value="C:membrane"/>
    <property type="evidence" value="ECO:0007669"/>
    <property type="project" value="TreeGrafter"/>
</dbReference>
<dbReference type="InterPro" id="IPR000073">
    <property type="entry name" value="AB_hydrolase_1"/>
</dbReference>
<feature type="domain" description="AB hydrolase-1" evidence="1">
    <location>
        <begin position="35"/>
        <end position="281"/>
    </location>
</feature>
<dbReference type="GO" id="GO:0003824">
    <property type="term" value="F:catalytic activity"/>
    <property type="evidence" value="ECO:0007669"/>
    <property type="project" value="InterPro"/>
</dbReference>
<organism evidence="2 3">
    <name type="scientific">Zestosphaera tikiterensis</name>
    <dbReference type="NCBI Taxonomy" id="1973259"/>
    <lineage>
        <taxon>Archaea</taxon>
        <taxon>Thermoproteota</taxon>
        <taxon>Thermoprotei</taxon>
        <taxon>Desulfurococcales</taxon>
        <taxon>Desulfurococcaceae</taxon>
        <taxon>Zestosphaera</taxon>
    </lineage>
</organism>
<comment type="caution">
    <text evidence="2">The sequence shown here is derived from an EMBL/GenBank/DDBJ whole genome shotgun (WGS) entry which is preliminary data.</text>
</comment>
<dbReference type="PRINTS" id="PR00111">
    <property type="entry name" value="ABHYDROLASE"/>
</dbReference>
<dbReference type="Proteomes" id="UP000244093">
    <property type="component" value="Unassembled WGS sequence"/>
</dbReference>
<name>A0A2R7Y3W2_9CREN</name>
<protein>
    <recommendedName>
        <fullName evidence="1">AB hydrolase-1 domain-containing protein</fullName>
    </recommendedName>
</protein>
<dbReference type="EMBL" id="NBVN01000004">
    <property type="protein sequence ID" value="PUA32246.1"/>
    <property type="molecule type" value="Genomic_DNA"/>
</dbReference>
<evidence type="ECO:0000259" key="1">
    <source>
        <dbReference type="Pfam" id="PF00561"/>
    </source>
</evidence>
<dbReference type="SUPFAM" id="SSF53474">
    <property type="entry name" value="alpha/beta-Hydrolases"/>
    <property type="match status" value="1"/>
</dbReference>
<dbReference type="AlphaFoldDB" id="A0A2R7Y3W2"/>